<reference evidence="2 3" key="1">
    <citation type="submission" date="2016-11" db="EMBL/GenBank/DDBJ databases">
        <title>Study of marine rhodopsin-containing bacteria.</title>
        <authorList>
            <person name="Yoshizawa S."/>
            <person name="Kumagai Y."/>
            <person name="Kogure K."/>
        </authorList>
    </citation>
    <scope>NUCLEOTIDE SEQUENCE [LARGE SCALE GENOMIC DNA]</scope>
    <source>
        <strain evidence="2 3">SG-29</strain>
    </source>
</reference>
<accession>A0A259U1C8</accession>
<organism evidence="2 3">
    <name type="scientific">Rubricoccus marinus</name>
    <dbReference type="NCBI Taxonomy" id="716817"/>
    <lineage>
        <taxon>Bacteria</taxon>
        <taxon>Pseudomonadati</taxon>
        <taxon>Rhodothermota</taxon>
        <taxon>Rhodothermia</taxon>
        <taxon>Rhodothermales</taxon>
        <taxon>Rubricoccaceae</taxon>
        <taxon>Rubricoccus</taxon>
    </lineage>
</organism>
<evidence type="ECO:0000256" key="1">
    <source>
        <dbReference type="SAM" id="SignalP"/>
    </source>
</evidence>
<evidence type="ECO:0000313" key="3">
    <source>
        <dbReference type="Proteomes" id="UP000216446"/>
    </source>
</evidence>
<evidence type="ECO:0000313" key="2">
    <source>
        <dbReference type="EMBL" id="OZC03750.1"/>
    </source>
</evidence>
<protein>
    <submittedName>
        <fullName evidence="2">Uncharacterized protein</fullName>
    </submittedName>
</protein>
<sequence length="430" mass="44990">MTALRPTLILALAAFLLAPEALAQPRVSRTAEVPAPTSGDYERAAAFVDAEGGVVLAVPFGVFLSVARSLDGVQTWSRSTDDDLGAYTRPALHLAPDGDGVALGIARTAISDSRIALGLRLGPDGTERARTEVSPALPADIRSNPSVIGTWSEETYGFLPIEGGDWLAIHAGETRVINDEGDSTGVEVLVASRITASGEVTWSGGLHVAPTLVDFDPGETAGRAVARGPRATLPIDMTAYIGTASQSAVLDLDLTAGTPSLATGFETFGTGYDGTRPGTTFFGATPSGRRVRVGYTGEQNSFTDRRGTTTTNTEWFVEADGMERASAFSVGGPDPDVACDWDGDIALLSTRWAENYQRKVDIQVIAADGTIGRREEVASVSISDAGTFTHRVLACGEVGDALRVVVSGSYRSYDGGPTPSATVTAYDLVR</sequence>
<keyword evidence="3" id="KW-1185">Reference proteome</keyword>
<dbReference type="RefSeq" id="WP_094549463.1">
    <property type="nucleotide sequence ID" value="NZ_MQWB01000001.1"/>
</dbReference>
<dbReference type="InParanoid" id="A0A259U1C8"/>
<keyword evidence="1" id="KW-0732">Signal</keyword>
<name>A0A259U1C8_9BACT</name>
<dbReference type="Proteomes" id="UP000216446">
    <property type="component" value="Unassembled WGS sequence"/>
</dbReference>
<dbReference type="EMBL" id="MQWB01000001">
    <property type="protein sequence ID" value="OZC03750.1"/>
    <property type="molecule type" value="Genomic_DNA"/>
</dbReference>
<gene>
    <name evidence="2" type="ORF">BSZ36_12610</name>
</gene>
<comment type="caution">
    <text evidence="2">The sequence shown here is derived from an EMBL/GenBank/DDBJ whole genome shotgun (WGS) entry which is preliminary data.</text>
</comment>
<feature type="signal peptide" evidence="1">
    <location>
        <begin position="1"/>
        <end position="23"/>
    </location>
</feature>
<feature type="chain" id="PRO_5012672383" evidence="1">
    <location>
        <begin position="24"/>
        <end position="430"/>
    </location>
</feature>
<proteinExistence type="predicted"/>
<dbReference type="AlphaFoldDB" id="A0A259U1C8"/>